<comment type="caution">
    <text evidence="1">The sequence shown here is derived from an EMBL/GenBank/DDBJ whole genome shotgun (WGS) entry which is preliminary data.</text>
</comment>
<reference evidence="1" key="1">
    <citation type="submission" date="2024-05" db="EMBL/GenBank/DDBJ databases">
        <title>30 novel species of actinomycetes from the DSMZ collection.</title>
        <authorList>
            <person name="Nouioui I."/>
        </authorList>
    </citation>
    <scope>NUCLEOTIDE SEQUENCE</scope>
    <source>
        <strain evidence="1">DSM 41014</strain>
    </source>
</reference>
<keyword evidence="2" id="KW-1185">Reference proteome</keyword>
<evidence type="ECO:0008006" key="3">
    <source>
        <dbReference type="Google" id="ProtNLM"/>
    </source>
</evidence>
<dbReference type="InterPro" id="IPR027417">
    <property type="entry name" value="P-loop_NTPase"/>
</dbReference>
<evidence type="ECO:0000313" key="1">
    <source>
        <dbReference type="EMBL" id="MDT0478043.1"/>
    </source>
</evidence>
<gene>
    <name evidence="1" type="ORF">RM863_38600</name>
</gene>
<evidence type="ECO:0000313" key="2">
    <source>
        <dbReference type="Proteomes" id="UP001180489"/>
    </source>
</evidence>
<dbReference type="RefSeq" id="WP_311638008.1">
    <property type="nucleotide sequence ID" value="NZ_JAVRFF010000089.1"/>
</dbReference>
<organism evidence="1 2">
    <name type="scientific">Streptomyces hintoniae</name>
    <dbReference type="NCBI Taxonomy" id="3075521"/>
    <lineage>
        <taxon>Bacteria</taxon>
        <taxon>Bacillati</taxon>
        <taxon>Actinomycetota</taxon>
        <taxon>Actinomycetes</taxon>
        <taxon>Kitasatosporales</taxon>
        <taxon>Streptomycetaceae</taxon>
        <taxon>Streptomyces</taxon>
    </lineage>
</organism>
<dbReference type="Gene3D" id="3.40.50.300">
    <property type="entry name" value="P-loop containing nucleotide triphosphate hydrolases"/>
    <property type="match status" value="1"/>
</dbReference>
<proteinExistence type="predicted"/>
<dbReference type="Proteomes" id="UP001180489">
    <property type="component" value="Unassembled WGS sequence"/>
</dbReference>
<protein>
    <recommendedName>
        <fullName evidence="3">CobQ/CobB/MinD/ParA nucleotide binding domain-containing protein</fullName>
    </recommendedName>
</protein>
<accession>A0ABU2UXL8</accession>
<name>A0ABU2UXL8_9ACTN</name>
<dbReference type="EMBL" id="JAVRFF010000089">
    <property type="protein sequence ID" value="MDT0478043.1"/>
    <property type="molecule type" value="Genomic_DNA"/>
</dbReference>
<dbReference type="SUPFAM" id="SSF52540">
    <property type="entry name" value="P-loop containing nucleoside triphosphate hydrolases"/>
    <property type="match status" value="1"/>
</dbReference>
<sequence>MNPRPVPVLPSGGRRVAFIGKGGAGKSTMLAYLLAHWKSYGVPCVGIDTDVPGEGEHGTLYVHASRADLGVPVYPAPAEPQIRQEAQRLCPEKGVCVLDTGAWERKKDSPHLTVMSAVDVVILCLQPTPNELERATSVLGYVESLKNTGARVPDLHVMLTMVGKGVGADQLEAKLTAAGYPVLASRFKYSSAMGGPAYVFGKKIRVKAGSDMDKMAREVLGVVAR</sequence>